<protein>
    <submittedName>
        <fullName evidence="1">Uncharacterized protein</fullName>
    </submittedName>
</protein>
<gene>
    <name evidence="1" type="ORF">NCTC8105_02523</name>
</gene>
<dbReference type="AlphaFoldDB" id="A0A377PKC6"/>
<reference evidence="1 2" key="1">
    <citation type="submission" date="2018-06" db="EMBL/GenBank/DDBJ databases">
        <authorList>
            <consortium name="Pathogen Informatics"/>
            <person name="Doyle S."/>
        </authorList>
    </citation>
    <scope>NUCLEOTIDE SEQUENCE [LARGE SCALE GENOMIC DNA]</scope>
    <source>
        <strain evidence="1 2">NCTC8105</strain>
    </source>
</reference>
<dbReference type="Gene3D" id="3.40.190.10">
    <property type="entry name" value="Periplasmic binding protein-like II"/>
    <property type="match status" value="1"/>
</dbReference>
<dbReference type="EMBL" id="UGHP01000001">
    <property type="protein sequence ID" value="STQ80404.1"/>
    <property type="molecule type" value="Genomic_DNA"/>
</dbReference>
<dbReference type="Proteomes" id="UP000254821">
    <property type="component" value="Unassembled WGS sequence"/>
</dbReference>
<sequence length="47" mass="5015">MTIVGLVSAGLGVSILPASFTRIKVDGVCYRYLDEETAFHGSLVSLQ</sequence>
<proteinExistence type="predicted"/>
<evidence type="ECO:0000313" key="2">
    <source>
        <dbReference type="Proteomes" id="UP000254821"/>
    </source>
</evidence>
<name>A0A377PKC6_HAFAL</name>
<organism evidence="1 2">
    <name type="scientific">Hafnia alvei</name>
    <dbReference type="NCBI Taxonomy" id="569"/>
    <lineage>
        <taxon>Bacteria</taxon>
        <taxon>Pseudomonadati</taxon>
        <taxon>Pseudomonadota</taxon>
        <taxon>Gammaproteobacteria</taxon>
        <taxon>Enterobacterales</taxon>
        <taxon>Hafniaceae</taxon>
        <taxon>Hafnia</taxon>
    </lineage>
</organism>
<accession>A0A377PKC6</accession>
<evidence type="ECO:0000313" key="1">
    <source>
        <dbReference type="EMBL" id="STQ80404.1"/>
    </source>
</evidence>